<organism evidence="2 3">
    <name type="scientific">Cannabis sativa</name>
    <name type="common">Hemp</name>
    <name type="synonym">Marijuana</name>
    <dbReference type="NCBI Taxonomy" id="3483"/>
    <lineage>
        <taxon>Eukaryota</taxon>
        <taxon>Viridiplantae</taxon>
        <taxon>Streptophyta</taxon>
        <taxon>Embryophyta</taxon>
        <taxon>Tracheophyta</taxon>
        <taxon>Spermatophyta</taxon>
        <taxon>Magnoliopsida</taxon>
        <taxon>eudicotyledons</taxon>
        <taxon>Gunneridae</taxon>
        <taxon>Pentapetalae</taxon>
        <taxon>rosids</taxon>
        <taxon>fabids</taxon>
        <taxon>Rosales</taxon>
        <taxon>Cannabaceae</taxon>
        <taxon>Cannabis</taxon>
    </lineage>
</organism>
<name>A0A7J6G951_CANSA</name>
<dbReference type="Pfam" id="PF14392">
    <property type="entry name" value="zf-CCHC_4"/>
    <property type="match status" value="1"/>
</dbReference>
<accession>A0A7J6G951</accession>
<comment type="caution">
    <text evidence="2">The sequence shown here is derived from an EMBL/GenBank/DDBJ whole genome shotgun (WGS) entry which is preliminary data.</text>
</comment>
<keyword evidence="3" id="KW-1185">Reference proteome</keyword>
<reference evidence="2 3" key="1">
    <citation type="journal article" date="2020" name="bioRxiv">
        <title>Sequence and annotation of 42 cannabis genomes reveals extensive copy number variation in cannabinoid synthesis and pathogen resistance genes.</title>
        <authorList>
            <person name="Mckernan K.J."/>
            <person name="Helbert Y."/>
            <person name="Kane L.T."/>
            <person name="Ebling H."/>
            <person name="Zhang L."/>
            <person name="Liu B."/>
            <person name="Eaton Z."/>
            <person name="Mclaughlin S."/>
            <person name="Kingan S."/>
            <person name="Baybayan P."/>
            <person name="Concepcion G."/>
            <person name="Jordan M."/>
            <person name="Riva A."/>
            <person name="Barbazuk W."/>
            <person name="Harkins T."/>
        </authorList>
    </citation>
    <scope>NUCLEOTIDE SEQUENCE [LARGE SCALE GENOMIC DNA]</scope>
    <source>
        <strain evidence="3">cv. Jamaican Lion 4</strain>
        <tissue evidence="2">Leaf</tissue>
    </source>
</reference>
<gene>
    <name evidence="2" type="ORF">G4B88_024944</name>
</gene>
<evidence type="ECO:0000259" key="1">
    <source>
        <dbReference type="Pfam" id="PF14392"/>
    </source>
</evidence>
<sequence>MICAKRLPTFCFICGVLGHSERFCEQLFHTPIEQIKKPYSLELKAAPRRKNYATGERWLRTGAVTKQGGVAFSEHTAAEKTNRANNGAPVSHVPGNFFQQNQSSPTIVGSTSNQPIMVSNDKNKMRVDLVEGSKQKAVLVDYTAAEALIVEDSVEKESAIIKEKSILIVDKKRRRTEGEGIEEYGAEFENSSSST</sequence>
<dbReference type="EMBL" id="JAATIQ010000129">
    <property type="protein sequence ID" value="KAF4379496.1"/>
    <property type="molecule type" value="Genomic_DNA"/>
</dbReference>
<dbReference type="AlphaFoldDB" id="A0A7J6G951"/>
<evidence type="ECO:0000313" key="2">
    <source>
        <dbReference type="EMBL" id="KAF4379496.1"/>
    </source>
</evidence>
<feature type="domain" description="Zinc knuckle CX2CX4HX4C" evidence="1">
    <location>
        <begin position="6"/>
        <end position="25"/>
    </location>
</feature>
<dbReference type="Proteomes" id="UP000583929">
    <property type="component" value="Unassembled WGS sequence"/>
</dbReference>
<dbReference type="InterPro" id="IPR025836">
    <property type="entry name" value="Zn_knuckle_CX2CX4HX4C"/>
</dbReference>
<protein>
    <recommendedName>
        <fullName evidence="1">Zinc knuckle CX2CX4HX4C domain-containing protein</fullName>
    </recommendedName>
</protein>
<evidence type="ECO:0000313" key="3">
    <source>
        <dbReference type="Proteomes" id="UP000583929"/>
    </source>
</evidence>
<proteinExistence type="predicted"/>